<reference evidence="1 2" key="1">
    <citation type="submission" date="2021-02" db="EMBL/GenBank/DDBJ databases">
        <title>Taxonomically Unique Crown Gall-Associated Xanthomonas Stains Have Deficiency in Virulence Repertories.</title>
        <authorList>
            <person name="Mafakheri H."/>
            <person name="Taghavi S.M."/>
            <person name="Dimkic I."/>
            <person name="Nemanja K."/>
            <person name="Osdaghi E."/>
        </authorList>
    </citation>
    <scope>NUCLEOTIDE SEQUENCE [LARGE SCALE GENOMIC DNA]</scope>
    <source>
        <strain evidence="1 2">FX4</strain>
    </source>
</reference>
<dbReference type="EMBL" id="JAFIWB010000046">
    <property type="protein sequence ID" value="MBN6104906.1"/>
    <property type="molecule type" value="Genomic_DNA"/>
</dbReference>
<gene>
    <name evidence="1" type="ORF">JR064_22335</name>
</gene>
<comment type="caution">
    <text evidence="1">The sequence shown here is derived from an EMBL/GenBank/DDBJ whole genome shotgun (WGS) entry which is preliminary data.</text>
</comment>
<evidence type="ECO:0000313" key="2">
    <source>
        <dbReference type="Proteomes" id="UP000695802"/>
    </source>
</evidence>
<dbReference type="RefSeq" id="WP_206231188.1">
    <property type="nucleotide sequence ID" value="NZ_JAFIWB010000046.1"/>
</dbReference>
<name>A0ABS3B9K9_9XANT</name>
<keyword evidence="2" id="KW-1185">Reference proteome</keyword>
<evidence type="ECO:0008006" key="3">
    <source>
        <dbReference type="Google" id="ProtNLM"/>
    </source>
</evidence>
<protein>
    <recommendedName>
        <fullName evidence="3">TerB N-terminal domain-containing protein</fullName>
    </recommendedName>
</protein>
<organism evidence="1 2">
    <name type="scientific">Xanthomonas bonasiae</name>
    <dbReference type="NCBI Taxonomy" id="2810351"/>
    <lineage>
        <taxon>Bacteria</taxon>
        <taxon>Pseudomonadati</taxon>
        <taxon>Pseudomonadota</taxon>
        <taxon>Gammaproteobacteria</taxon>
        <taxon>Lysobacterales</taxon>
        <taxon>Lysobacteraceae</taxon>
        <taxon>Xanthomonas</taxon>
    </lineage>
</organism>
<dbReference type="Proteomes" id="UP000695802">
    <property type="component" value="Unassembled WGS sequence"/>
</dbReference>
<accession>A0ABS3B9K9</accession>
<proteinExistence type="predicted"/>
<evidence type="ECO:0000313" key="1">
    <source>
        <dbReference type="EMBL" id="MBN6104906.1"/>
    </source>
</evidence>
<sequence length="313" mass="35298">MKPAEKEATATPEWSNVGYRPGPKTHFFYEYEGEQAVDPAALVGDGILLWHEQVYDNELHDLAPLWAFAGKLLDADQDAPMYSYLEWLRFQVVIGGITPDEWKEVEPYPYKGMLISAIYFQMARKLCSEGDTGRVWHLIALAYYNLGLHTVPSASRVFASYAASRHAEYSKHKRAIVLEVIKRLPDDGSISSIAKAKSAVIDYIQAHPTLLSEFEKLDRLVPTESKHNIDNDAMDRLERTLGEWAGPRGPYPEMTTAFARFSAKKAEPEVSAATPRVTTEEFVFEEASYHTRILNSLASGDILSMHFSHEPEN</sequence>